<dbReference type="AlphaFoldDB" id="A0A835ATL0"/>
<comment type="caution">
    <text evidence="1">The sequence shown here is derived from an EMBL/GenBank/DDBJ whole genome shotgun (WGS) entry which is preliminary data.</text>
</comment>
<dbReference type="PANTHER" id="PTHR21529:SF4">
    <property type="entry name" value="TPR AND ANKYRIN REPEAT-CONTAINING PROTEIN 1"/>
    <property type="match status" value="1"/>
</dbReference>
<evidence type="ECO:0000313" key="1">
    <source>
        <dbReference type="EMBL" id="KAF8670758.1"/>
    </source>
</evidence>
<keyword evidence="2" id="KW-1185">Reference proteome</keyword>
<proteinExistence type="predicted"/>
<dbReference type="Proteomes" id="UP000636709">
    <property type="component" value="Unassembled WGS sequence"/>
</dbReference>
<gene>
    <name evidence="1" type="ORF">HU200_050424</name>
</gene>
<protein>
    <submittedName>
        <fullName evidence="1">Uncharacterized protein</fullName>
    </submittedName>
</protein>
<evidence type="ECO:0000313" key="2">
    <source>
        <dbReference type="Proteomes" id="UP000636709"/>
    </source>
</evidence>
<dbReference type="InterPro" id="IPR039904">
    <property type="entry name" value="TRANK1"/>
</dbReference>
<sequence length="199" mass="22190">MVWRAGHDVTRLKKDCRVETQEASDNMDVSHALDHSKVSESFLLMKFYSLSSGVAKHLLAAADGSKVDIPFELTEEENEIIRFPCSSFILGRSGTGKTTVLIVKLIQKEQQSLIAYQGLNFEEADLSGANDNNKHMVLKDMKSEQDFVRQIFLTNGGDCCVDVQSPPCGRKIVRIHPLLTILEAGKQPLLQLGAHNFCW</sequence>
<dbReference type="OrthoDB" id="3156807at2759"/>
<reference evidence="1" key="1">
    <citation type="submission" date="2020-07" db="EMBL/GenBank/DDBJ databases">
        <title>Genome sequence and genetic diversity analysis of an under-domesticated orphan crop, white fonio (Digitaria exilis).</title>
        <authorList>
            <person name="Bennetzen J.L."/>
            <person name="Chen S."/>
            <person name="Ma X."/>
            <person name="Wang X."/>
            <person name="Yssel A.E.J."/>
            <person name="Chaluvadi S.R."/>
            <person name="Johnson M."/>
            <person name="Gangashetty P."/>
            <person name="Hamidou F."/>
            <person name="Sanogo M.D."/>
            <person name="Zwaenepoel A."/>
            <person name="Wallace J."/>
            <person name="Van De Peer Y."/>
            <person name="Van Deynze A."/>
        </authorList>
    </citation>
    <scope>NUCLEOTIDE SEQUENCE</scope>
    <source>
        <tissue evidence="1">Leaves</tissue>
    </source>
</reference>
<name>A0A835ATL0_9POAL</name>
<dbReference type="PANTHER" id="PTHR21529">
    <property type="entry name" value="MAMMARY TURMOR VIRUS RECEPTOR HOMOLOG 1, 2 MTVR1, 2"/>
    <property type="match status" value="1"/>
</dbReference>
<dbReference type="EMBL" id="JACEFO010002250">
    <property type="protein sequence ID" value="KAF8670758.1"/>
    <property type="molecule type" value="Genomic_DNA"/>
</dbReference>
<accession>A0A835ATL0</accession>
<organism evidence="1 2">
    <name type="scientific">Digitaria exilis</name>
    <dbReference type="NCBI Taxonomy" id="1010633"/>
    <lineage>
        <taxon>Eukaryota</taxon>
        <taxon>Viridiplantae</taxon>
        <taxon>Streptophyta</taxon>
        <taxon>Embryophyta</taxon>
        <taxon>Tracheophyta</taxon>
        <taxon>Spermatophyta</taxon>
        <taxon>Magnoliopsida</taxon>
        <taxon>Liliopsida</taxon>
        <taxon>Poales</taxon>
        <taxon>Poaceae</taxon>
        <taxon>PACMAD clade</taxon>
        <taxon>Panicoideae</taxon>
        <taxon>Panicodae</taxon>
        <taxon>Paniceae</taxon>
        <taxon>Anthephorinae</taxon>
        <taxon>Digitaria</taxon>
    </lineage>
</organism>